<proteinExistence type="predicted"/>
<dbReference type="PANTHER" id="PTHR44068">
    <property type="entry name" value="ZGC:194242"/>
    <property type="match status" value="1"/>
</dbReference>
<dbReference type="PANTHER" id="PTHR44068:SF11">
    <property type="entry name" value="GERANYL DIPHOSPHATE 2-C-METHYLTRANSFERASE"/>
    <property type="match status" value="1"/>
</dbReference>
<keyword evidence="3" id="KW-1185">Reference proteome</keyword>
<name>A0ABY5DPL7_9ACTN</name>
<dbReference type="InterPro" id="IPR029063">
    <property type="entry name" value="SAM-dependent_MTases_sf"/>
</dbReference>
<sequence length="260" mass="26955">MSPAPAQVKSCCAAAYSGATARWLLGDSFHPGGARLTSRLASALQVNTGDMVIDVASGPGTSALQVAKETGCDVLGIDLSAENVEDATHAASSAGLAERVRFIQGDAEALPVADESADGAICECALCTFPDKAMAAEQFTRVLRPGARVAISDITALPDQLPPELTSLQAWVACIADARPLEEIASLLQDGGLIVERTERHDHELGAMLARVDARLKAARLIGAGMLYPQIATGRELVAAAQLALARGMLGYGVVIARKP</sequence>
<reference evidence="2 3" key="1">
    <citation type="submission" date="2022-06" db="EMBL/GenBank/DDBJ databases">
        <title>Paraconexibacter antarcticus.</title>
        <authorList>
            <person name="Kim C.S."/>
        </authorList>
    </citation>
    <scope>NUCLEOTIDE SEQUENCE [LARGE SCALE GENOMIC DNA]</scope>
    <source>
        <strain evidence="2 3">02-257</strain>
    </source>
</reference>
<gene>
    <name evidence="2" type="ORF">NBH00_21895</name>
</gene>
<dbReference type="SUPFAM" id="SSF53335">
    <property type="entry name" value="S-adenosyl-L-methionine-dependent methyltransferases"/>
    <property type="match status" value="1"/>
</dbReference>
<dbReference type="RefSeq" id="WP_254570695.1">
    <property type="nucleotide sequence ID" value="NZ_CP098502.1"/>
</dbReference>
<protein>
    <submittedName>
        <fullName evidence="2">Methyltransferase domain-containing protein</fullName>
    </submittedName>
</protein>
<keyword evidence="2" id="KW-0489">Methyltransferase</keyword>
<feature type="domain" description="Methyltransferase" evidence="1">
    <location>
        <begin position="49"/>
        <end position="170"/>
    </location>
</feature>
<organism evidence="2 3">
    <name type="scientific">Paraconexibacter antarcticus</name>
    <dbReference type="NCBI Taxonomy" id="2949664"/>
    <lineage>
        <taxon>Bacteria</taxon>
        <taxon>Bacillati</taxon>
        <taxon>Actinomycetota</taxon>
        <taxon>Thermoleophilia</taxon>
        <taxon>Solirubrobacterales</taxon>
        <taxon>Paraconexibacteraceae</taxon>
        <taxon>Paraconexibacter</taxon>
    </lineage>
</organism>
<dbReference type="GO" id="GO:0008168">
    <property type="term" value="F:methyltransferase activity"/>
    <property type="evidence" value="ECO:0007669"/>
    <property type="project" value="UniProtKB-KW"/>
</dbReference>
<keyword evidence="2" id="KW-0808">Transferase</keyword>
<dbReference type="EMBL" id="CP098502">
    <property type="protein sequence ID" value="UTI63981.1"/>
    <property type="molecule type" value="Genomic_DNA"/>
</dbReference>
<dbReference type="GO" id="GO:0032259">
    <property type="term" value="P:methylation"/>
    <property type="evidence" value="ECO:0007669"/>
    <property type="project" value="UniProtKB-KW"/>
</dbReference>
<evidence type="ECO:0000259" key="1">
    <source>
        <dbReference type="Pfam" id="PF13847"/>
    </source>
</evidence>
<accession>A0ABY5DPL7</accession>
<dbReference type="Gene3D" id="3.40.50.150">
    <property type="entry name" value="Vaccinia Virus protein VP39"/>
    <property type="match status" value="1"/>
</dbReference>
<evidence type="ECO:0000313" key="2">
    <source>
        <dbReference type="EMBL" id="UTI63981.1"/>
    </source>
</evidence>
<dbReference type="InterPro" id="IPR050447">
    <property type="entry name" value="Erg6_SMT_methyltransf"/>
</dbReference>
<evidence type="ECO:0000313" key="3">
    <source>
        <dbReference type="Proteomes" id="UP001056035"/>
    </source>
</evidence>
<dbReference type="Pfam" id="PF13847">
    <property type="entry name" value="Methyltransf_31"/>
    <property type="match status" value="1"/>
</dbReference>
<dbReference type="InterPro" id="IPR025714">
    <property type="entry name" value="Methyltranfer_dom"/>
</dbReference>
<dbReference type="CDD" id="cd02440">
    <property type="entry name" value="AdoMet_MTases"/>
    <property type="match status" value="1"/>
</dbReference>
<dbReference type="Proteomes" id="UP001056035">
    <property type="component" value="Chromosome"/>
</dbReference>